<dbReference type="InterPro" id="IPR012296">
    <property type="entry name" value="Nuclease_put_TT1808"/>
</dbReference>
<dbReference type="Gene3D" id="3.90.1570.10">
    <property type="entry name" value="tt1808, chain A"/>
    <property type="match status" value="1"/>
</dbReference>
<feature type="domain" description="Putative restriction endonuclease" evidence="1">
    <location>
        <begin position="29"/>
        <end position="131"/>
    </location>
</feature>
<reference evidence="2" key="1">
    <citation type="submission" date="2024-07" db="EMBL/GenBank/DDBJ databases">
        <authorList>
            <person name="Yu S.T."/>
        </authorList>
    </citation>
    <scope>NUCLEOTIDE SEQUENCE</scope>
    <source>
        <strain evidence="2">Y1</strain>
    </source>
</reference>
<accession>A0AB39TQV5</accession>
<keyword evidence="2" id="KW-0540">Nuclease</keyword>
<evidence type="ECO:0000313" key="2">
    <source>
        <dbReference type="EMBL" id="XDQ81499.1"/>
    </source>
</evidence>
<evidence type="ECO:0000259" key="1">
    <source>
        <dbReference type="Pfam" id="PF05685"/>
    </source>
</evidence>
<protein>
    <submittedName>
        <fullName evidence="2">Uma2 family endonuclease</fullName>
    </submittedName>
</protein>
<dbReference type="GO" id="GO:0004519">
    <property type="term" value="F:endonuclease activity"/>
    <property type="evidence" value="ECO:0007669"/>
    <property type="project" value="UniProtKB-KW"/>
</dbReference>
<dbReference type="AlphaFoldDB" id="A0AB39TQV5"/>
<proteinExistence type="predicted"/>
<keyword evidence="2" id="KW-0378">Hydrolase</keyword>
<keyword evidence="2" id="KW-0255">Endonuclease</keyword>
<dbReference type="RefSeq" id="WP_052707633.1">
    <property type="nucleotide sequence ID" value="NZ_CP163445.1"/>
</dbReference>
<dbReference type="InterPro" id="IPR008538">
    <property type="entry name" value="Uma2"/>
</dbReference>
<gene>
    <name evidence="2" type="ORF">AB2U05_25005</name>
</gene>
<organism evidence="2">
    <name type="scientific">Streptomyces sp. Y1</name>
    <dbReference type="NCBI Taxonomy" id="3238634"/>
    <lineage>
        <taxon>Bacteria</taxon>
        <taxon>Bacillati</taxon>
        <taxon>Actinomycetota</taxon>
        <taxon>Actinomycetes</taxon>
        <taxon>Kitasatosporales</taxon>
        <taxon>Streptomycetaceae</taxon>
        <taxon>Streptomyces</taxon>
    </lineage>
</organism>
<sequence length="156" mass="16401">MSQVPHDELRWAFVLGAAVQIRDELAGHGLVLSRVLIDFPAEPGPLAPDLAVLAPAAVRDDRGRYRAGDVEAALELARPGLAEAGRAYARAGVPLYVVVDPAAAACTVHTAPAPTGVYREAERVPYGNDLFLPLGERTLVLRSDDFPVASPTPGSG</sequence>
<dbReference type="EMBL" id="CP163445">
    <property type="protein sequence ID" value="XDQ81499.1"/>
    <property type="molecule type" value="Genomic_DNA"/>
</dbReference>
<name>A0AB39TQV5_9ACTN</name>
<dbReference type="Pfam" id="PF05685">
    <property type="entry name" value="Uma2"/>
    <property type="match status" value="1"/>
</dbReference>